<dbReference type="InterPro" id="IPR018114">
    <property type="entry name" value="TRYPSIN_HIS"/>
</dbReference>
<dbReference type="PROSITE" id="PS00134">
    <property type="entry name" value="TRYPSIN_HIS"/>
    <property type="match status" value="1"/>
</dbReference>
<dbReference type="GO" id="GO:0004252">
    <property type="term" value="F:serine-type endopeptidase activity"/>
    <property type="evidence" value="ECO:0007669"/>
    <property type="project" value="InterPro"/>
</dbReference>
<evidence type="ECO:0000256" key="2">
    <source>
        <dbReference type="ARBA" id="ARBA00022670"/>
    </source>
</evidence>
<dbReference type="PANTHER" id="PTHR24252">
    <property type="entry name" value="ACROSIN-RELATED"/>
    <property type="match status" value="1"/>
</dbReference>
<evidence type="ECO:0000313" key="12">
    <source>
        <dbReference type="EMBL" id="KAI9554768.1"/>
    </source>
</evidence>
<evidence type="ECO:0000256" key="3">
    <source>
        <dbReference type="ARBA" id="ARBA00022729"/>
    </source>
</evidence>
<proteinExistence type="predicted"/>
<comment type="catalytic activity">
    <reaction evidence="8">
        <text>Selective cleavage of 103-Arg-|-Ser-104 and 124-Ile-|-Ile-125 bonds in Limulus clotting factor B to form activated factor B. Cleavage of -Pro-Arg-|-Xaa- bonds in synthetic substrates.</text>
        <dbReference type="EC" id="3.4.21.84"/>
    </reaction>
</comment>
<evidence type="ECO:0000313" key="13">
    <source>
        <dbReference type="Proteomes" id="UP000820818"/>
    </source>
</evidence>
<evidence type="ECO:0000256" key="5">
    <source>
        <dbReference type="ARBA" id="ARBA00022820"/>
    </source>
</evidence>
<dbReference type="AlphaFoldDB" id="A0AAD5L2Z0"/>
<dbReference type="InterPro" id="IPR001314">
    <property type="entry name" value="Peptidase_S1A"/>
</dbReference>
<evidence type="ECO:0000256" key="4">
    <source>
        <dbReference type="ARBA" id="ARBA00022801"/>
    </source>
</evidence>
<keyword evidence="7" id="KW-1015">Disulfide bond</keyword>
<dbReference type="GO" id="GO:0006508">
    <property type="term" value="P:proteolysis"/>
    <property type="evidence" value="ECO:0007669"/>
    <property type="project" value="UniProtKB-KW"/>
</dbReference>
<evidence type="ECO:0000256" key="1">
    <source>
        <dbReference type="ARBA" id="ARBA00022659"/>
    </source>
</evidence>
<dbReference type="PANTHER" id="PTHR24252:SF7">
    <property type="entry name" value="HYALIN"/>
    <property type="match status" value="1"/>
</dbReference>
<dbReference type="EC" id="3.4.21.84" evidence="9"/>
<dbReference type="GO" id="GO:0042381">
    <property type="term" value="P:hemolymph coagulation"/>
    <property type="evidence" value="ECO:0007669"/>
    <property type="project" value="UniProtKB-KW"/>
</dbReference>
<evidence type="ECO:0000256" key="6">
    <source>
        <dbReference type="ARBA" id="ARBA00022825"/>
    </source>
</evidence>
<dbReference type="Pfam" id="PF00089">
    <property type="entry name" value="Trypsin"/>
    <property type="match status" value="1"/>
</dbReference>
<comment type="caution">
    <text evidence="12">The sequence shown here is derived from an EMBL/GenBank/DDBJ whole genome shotgun (WGS) entry which is preliminary data.</text>
</comment>
<dbReference type="Proteomes" id="UP000820818">
    <property type="component" value="Linkage Group LG8"/>
</dbReference>
<accession>A0AAD5L2Z0</accession>
<keyword evidence="6 10" id="KW-0720">Serine protease</keyword>
<organism evidence="12 13">
    <name type="scientific">Daphnia sinensis</name>
    <dbReference type="NCBI Taxonomy" id="1820382"/>
    <lineage>
        <taxon>Eukaryota</taxon>
        <taxon>Metazoa</taxon>
        <taxon>Ecdysozoa</taxon>
        <taxon>Arthropoda</taxon>
        <taxon>Crustacea</taxon>
        <taxon>Branchiopoda</taxon>
        <taxon>Diplostraca</taxon>
        <taxon>Cladocera</taxon>
        <taxon>Anomopoda</taxon>
        <taxon>Daphniidae</taxon>
        <taxon>Daphnia</taxon>
        <taxon>Daphnia similis group</taxon>
    </lineage>
</organism>
<keyword evidence="3" id="KW-0732">Signal</keyword>
<dbReference type="SMART" id="SM00020">
    <property type="entry name" value="Tryp_SPc"/>
    <property type="match status" value="1"/>
</dbReference>
<reference evidence="12 13" key="1">
    <citation type="submission" date="2022-05" db="EMBL/GenBank/DDBJ databases">
        <title>A multi-omics perspective on studying reproductive biology in Daphnia sinensis.</title>
        <authorList>
            <person name="Jia J."/>
        </authorList>
    </citation>
    <scope>NUCLEOTIDE SEQUENCE [LARGE SCALE GENOMIC DNA]</scope>
    <source>
        <strain evidence="12 13">WSL</strain>
    </source>
</reference>
<evidence type="ECO:0000259" key="11">
    <source>
        <dbReference type="PROSITE" id="PS50240"/>
    </source>
</evidence>
<dbReference type="PRINTS" id="PR00722">
    <property type="entry name" value="CHYMOTRYPSIN"/>
</dbReference>
<keyword evidence="5" id="KW-0353">Hemolymph clotting</keyword>
<keyword evidence="2 10" id="KW-0645">Protease</keyword>
<dbReference type="PROSITE" id="PS00135">
    <property type="entry name" value="TRYPSIN_SER"/>
    <property type="match status" value="1"/>
</dbReference>
<dbReference type="InterPro" id="IPR033116">
    <property type="entry name" value="TRYPSIN_SER"/>
</dbReference>
<keyword evidence="1" id="KW-0768">Sushi</keyword>
<dbReference type="SUPFAM" id="SSF50494">
    <property type="entry name" value="Trypsin-like serine proteases"/>
    <property type="match status" value="2"/>
</dbReference>
<dbReference type="InterPro" id="IPR001254">
    <property type="entry name" value="Trypsin_dom"/>
</dbReference>
<dbReference type="CDD" id="cd00190">
    <property type="entry name" value="Tryp_SPc"/>
    <property type="match status" value="1"/>
</dbReference>
<dbReference type="Gene3D" id="2.40.10.10">
    <property type="entry name" value="Trypsin-like serine proteases"/>
    <property type="match status" value="2"/>
</dbReference>
<protein>
    <recommendedName>
        <fullName evidence="9">limulus clotting factor C</fullName>
        <ecNumber evidence="9">3.4.21.84</ecNumber>
    </recommendedName>
</protein>
<name>A0AAD5L2Z0_9CRUS</name>
<feature type="domain" description="Peptidase S1" evidence="11">
    <location>
        <begin position="313"/>
        <end position="556"/>
    </location>
</feature>
<dbReference type="InterPro" id="IPR043504">
    <property type="entry name" value="Peptidase_S1_PA_chymotrypsin"/>
</dbReference>
<keyword evidence="4 10" id="KW-0378">Hydrolase</keyword>
<dbReference type="InterPro" id="IPR009003">
    <property type="entry name" value="Peptidase_S1_PA"/>
</dbReference>
<evidence type="ECO:0000256" key="8">
    <source>
        <dbReference type="ARBA" id="ARBA00052079"/>
    </source>
</evidence>
<sequence>MCFCGYTTGGSSPSTLRQTFAPMITNAECRQIYSDPGQISNHMLCASAPSTSACHVRIFKSATVVARSSCNRTTVLGPKLASLVLDTDAPIQTSLQVCIRTFLEMIYLISFVDYIRFRFFGDIDVWRSKTKSRHNGKNKKYAQINKKAELHYSITSYSYMYISFRSEMEIRKASDLASALFLAAVILLRITCPANGRIYRTSDAFVFEVDRGSDGSFSPKFFPITQSDYLPIKKFLIGGIIPASQIPQFGSTKHVDWYTIGLYPQPAPIVYSWPPYPFVYEGARVGRATNSSDDHRQSKQEIACGVGPNTNRIVNGQEAVANSWPFVVGFMTQGSRRVFCGGSLISPTKVLTAAHCFEQFSLNQVSQKFVKLGMHFTGNSGGVPDDAQRTMRIKSVTIAREYDRRKFYYDIAVITMEGSVTYTAAVSSVCLPPSSANVDVYAEKNAFVMGWGDLRFGANAGASKLRQATVPIITNAECKKIYTQPSQITDHMVCASSRTSDSCQGDSGGPLVVKLDDGSWYQAGIVSWGRGCANAAFPAGVYTYVPRLVSWIQKYM</sequence>
<evidence type="ECO:0000256" key="9">
    <source>
        <dbReference type="ARBA" id="ARBA00066707"/>
    </source>
</evidence>
<evidence type="ECO:0000256" key="10">
    <source>
        <dbReference type="RuleBase" id="RU363034"/>
    </source>
</evidence>
<dbReference type="EMBL" id="WJBH02000008">
    <property type="protein sequence ID" value="KAI9554768.1"/>
    <property type="molecule type" value="Genomic_DNA"/>
</dbReference>
<keyword evidence="13" id="KW-1185">Reference proteome</keyword>
<gene>
    <name evidence="12" type="ORF">GHT06_020045</name>
</gene>
<dbReference type="FunFam" id="2.40.10.10:FF:000120">
    <property type="entry name" value="Putative serine protease"/>
    <property type="match status" value="1"/>
</dbReference>
<dbReference type="PROSITE" id="PS50240">
    <property type="entry name" value="TRYPSIN_DOM"/>
    <property type="match status" value="1"/>
</dbReference>
<evidence type="ECO:0000256" key="7">
    <source>
        <dbReference type="ARBA" id="ARBA00023157"/>
    </source>
</evidence>